<evidence type="ECO:0000313" key="3">
    <source>
        <dbReference type="Proteomes" id="UP000253606"/>
    </source>
</evidence>
<dbReference type="SUPFAM" id="SSF56524">
    <property type="entry name" value="Oxidoreductase molybdopterin-binding domain"/>
    <property type="match status" value="1"/>
</dbReference>
<evidence type="ECO:0000259" key="1">
    <source>
        <dbReference type="Pfam" id="PF00174"/>
    </source>
</evidence>
<accession>A0A2Z5G5W1</accession>
<protein>
    <recommendedName>
        <fullName evidence="1">Oxidoreductase molybdopterin-binding domain-containing protein</fullName>
    </recommendedName>
</protein>
<name>A0A2Z5G5W1_9BACT</name>
<dbReference type="Pfam" id="PF00174">
    <property type="entry name" value="Oxidored_molyb"/>
    <property type="match status" value="1"/>
</dbReference>
<dbReference type="InterPro" id="IPR036374">
    <property type="entry name" value="OxRdtase_Mopterin-bd_sf"/>
</dbReference>
<reference evidence="2 3" key="1">
    <citation type="journal article" date="2018" name="Front. Microbiol.">
        <title>Hydrolytic Capabilities as a Key to Environmental Success: Chitinolytic and Cellulolytic Acidobacteria From Acidic Sub-arctic Soils and Boreal Peatlands.</title>
        <authorList>
            <person name="Belova S.E."/>
            <person name="Ravin N.V."/>
            <person name="Pankratov T.A."/>
            <person name="Rakitin A.L."/>
            <person name="Ivanova A.A."/>
            <person name="Beletsky A.V."/>
            <person name="Mardanov A.V."/>
            <person name="Sinninghe Damste J.S."/>
            <person name="Dedysh S.N."/>
        </authorList>
    </citation>
    <scope>NUCLEOTIDE SEQUENCE [LARGE SCALE GENOMIC DNA]</scope>
    <source>
        <strain evidence="2 3">SBC82</strain>
    </source>
</reference>
<dbReference type="Proteomes" id="UP000253606">
    <property type="component" value="Chromosome"/>
</dbReference>
<dbReference type="KEGG" id="abas:ACPOL_5114"/>
<organism evidence="2 3">
    <name type="scientific">Acidisarcina polymorpha</name>
    <dbReference type="NCBI Taxonomy" id="2211140"/>
    <lineage>
        <taxon>Bacteria</taxon>
        <taxon>Pseudomonadati</taxon>
        <taxon>Acidobacteriota</taxon>
        <taxon>Terriglobia</taxon>
        <taxon>Terriglobales</taxon>
        <taxon>Acidobacteriaceae</taxon>
        <taxon>Acidisarcina</taxon>
    </lineage>
</organism>
<keyword evidence="3" id="KW-1185">Reference proteome</keyword>
<feature type="domain" description="Oxidoreductase molybdopterin-binding" evidence="1">
    <location>
        <begin position="110"/>
        <end position="213"/>
    </location>
</feature>
<proteinExistence type="predicted"/>
<dbReference type="InterPro" id="IPR000572">
    <property type="entry name" value="OxRdtase_Mopterin-bd_dom"/>
</dbReference>
<dbReference type="EMBL" id="CP030840">
    <property type="protein sequence ID" value="AXC14370.1"/>
    <property type="molecule type" value="Genomic_DNA"/>
</dbReference>
<dbReference type="AlphaFoldDB" id="A0A2Z5G5W1"/>
<dbReference type="RefSeq" id="WP_161557532.1">
    <property type="nucleotide sequence ID" value="NZ_CP030840.1"/>
</dbReference>
<evidence type="ECO:0000313" key="2">
    <source>
        <dbReference type="EMBL" id="AXC14370.1"/>
    </source>
</evidence>
<sequence length="216" mass="23064">MAPGWSPPAAWTRAEAEERRGGFEGALVTVNMRGTEKHRFKFGAAAGLVCSLLLGMAQVSAQQPRTATNPVVASATNPELQVMVDGRRTALTLAEFKDLPHKTVSYHNAHTKTDETYSGVPLIDLLAKYGAPTGDKLHGKALSDYIVATGSDGYRAVLALAETDPSFHPGDVIVADSMNGQPLDAKNGPFKLVVTEDKRPARSVRNLVSIELKATV</sequence>
<gene>
    <name evidence="2" type="ORF">ACPOL_5114</name>
</gene>
<dbReference type="Gene3D" id="3.90.420.10">
    <property type="entry name" value="Oxidoreductase, molybdopterin-binding domain"/>
    <property type="match status" value="1"/>
</dbReference>